<dbReference type="PROSITE" id="PS50294">
    <property type="entry name" value="WD_REPEATS_REGION"/>
    <property type="match status" value="4"/>
</dbReference>
<dbReference type="PANTHER" id="PTHR22842">
    <property type="entry name" value="WD40 REPEAT PROTEIN"/>
    <property type="match status" value="1"/>
</dbReference>
<dbReference type="InterPro" id="IPR019775">
    <property type="entry name" value="WD40_repeat_CS"/>
</dbReference>
<organism evidence="7 8">
    <name type="scientific">Dioszegia hungarica</name>
    <dbReference type="NCBI Taxonomy" id="4972"/>
    <lineage>
        <taxon>Eukaryota</taxon>
        <taxon>Fungi</taxon>
        <taxon>Dikarya</taxon>
        <taxon>Basidiomycota</taxon>
        <taxon>Agaricomycotina</taxon>
        <taxon>Tremellomycetes</taxon>
        <taxon>Tremellales</taxon>
        <taxon>Bulleribasidiaceae</taxon>
        <taxon>Dioszegia</taxon>
    </lineage>
</organism>
<evidence type="ECO:0000256" key="1">
    <source>
        <dbReference type="ARBA" id="ARBA00004496"/>
    </source>
</evidence>
<evidence type="ECO:0000256" key="6">
    <source>
        <dbReference type="PROSITE-ProRule" id="PRU00221"/>
    </source>
</evidence>
<evidence type="ECO:0000256" key="2">
    <source>
        <dbReference type="ARBA" id="ARBA00022490"/>
    </source>
</evidence>
<dbReference type="AlphaFoldDB" id="A0AA38HB48"/>
<evidence type="ECO:0000313" key="7">
    <source>
        <dbReference type="EMBL" id="KAI9636952.1"/>
    </source>
</evidence>
<reference evidence="7" key="1">
    <citation type="journal article" date="2022" name="G3 (Bethesda)">
        <title>High quality genome of the basidiomycete yeast Dioszegia hungarica PDD-24b-2 isolated from cloud water.</title>
        <authorList>
            <person name="Jarrige D."/>
            <person name="Haridas S."/>
            <person name="Bleykasten-Grosshans C."/>
            <person name="Joly M."/>
            <person name="Nadalig T."/>
            <person name="Sancelme M."/>
            <person name="Vuilleumier S."/>
            <person name="Grigoriev I.V."/>
            <person name="Amato P."/>
            <person name="Bringel F."/>
        </authorList>
    </citation>
    <scope>NUCLEOTIDE SEQUENCE</scope>
    <source>
        <strain evidence="7">PDD-24b-2</strain>
    </source>
</reference>
<feature type="repeat" description="WD" evidence="6">
    <location>
        <begin position="11"/>
        <end position="52"/>
    </location>
</feature>
<protein>
    <submittedName>
        <fullName evidence="7">WD40-repeat-containing domain protein</fullName>
    </submittedName>
</protein>
<keyword evidence="3 6" id="KW-0853">WD repeat</keyword>
<accession>A0AA38HB48</accession>
<evidence type="ECO:0000313" key="8">
    <source>
        <dbReference type="Proteomes" id="UP001164286"/>
    </source>
</evidence>
<dbReference type="RefSeq" id="XP_052946729.1">
    <property type="nucleotide sequence ID" value="XM_053089624.1"/>
</dbReference>
<evidence type="ECO:0000256" key="5">
    <source>
        <dbReference type="ARBA" id="ARBA00038145"/>
    </source>
</evidence>
<comment type="caution">
    <text evidence="7">The sequence shown here is derived from an EMBL/GenBank/DDBJ whole genome shotgun (WGS) entry which is preliminary data.</text>
</comment>
<feature type="repeat" description="WD" evidence="6">
    <location>
        <begin position="53"/>
        <end position="94"/>
    </location>
</feature>
<dbReference type="GeneID" id="77728829"/>
<sequence length="309" mass="33269">MSIPSQQVQSLDGHTGPVHVARYNHGAKYCLTGSADRTIRLWNPTLGKEIKKYEGHGREVLALDISSDNAKFASSGGDKQVFVWDVASGAITRRLQGHFGKINAVAFNKEATVLCTAGFDAKIMIWDMRAASRDPLQTLKDATNSITSLSIPGSTNPDAVGAEIISSALDGHVRTHDLRMGKMTEDLIGSPVHCVLPSPQSPKDTYMTSSADGKVRIFDRSNGGLLQTLEGHKVGDGRVRACWGYGESIVLAGDDEGKVWAWNVLDAKPLSANPPAPHKKAITWLELSPNGKQMITASLDGTVKVWANK</sequence>
<comment type="similarity">
    <text evidence="5">Belongs to the WD repeat MORG1 family.</text>
</comment>
<dbReference type="Gene3D" id="2.130.10.10">
    <property type="entry name" value="YVTN repeat-like/Quinoprotein amine dehydrogenase"/>
    <property type="match status" value="2"/>
</dbReference>
<name>A0AA38HB48_9TREE</name>
<dbReference type="InterPro" id="IPR051980">
    <property type="entry name" value="WD_repeat_MORG1"/>
</dbReference>
<dbReference type="PRINTS" id="PR00320">
    <property type="entry name" value="GPROTEINBRPT"/>
</dbReference>
<gene>
    <name evidence="7" type="ORF">MKK02DRAFT_37332</name>
</gene>
<dbReference type="GO" id="GO:0071013">
    <property type="term" value="C:catalytic step 2 spliceosome"/>
    <property type="evidence" value="ECO:0007669"/>
    <property type="project" value="TreeGrafter"/>
</dbReference>
<dbReference type="EMBL" id="JAKWFO010000005">
    <property type="protein sequence ID" value="KAI9636952.1"/>
    <property type="molecule type" value="Genomic_DNA"/>
</dbReference>
<dbReference type="Pfam" id="PF00400">
    <property type="entry name" value="WD40"/>
    <property type="match status" value="5"/>
</dbReference>
<dbReference type="PROSITE" id="PS50082">
    <property type="entry name" value="WD_REPEATS_2"/>
    <property type="match status" value="4"/>
</dbReference>
<feature type="repeat" description="WD" evidence="6">
    <location>
        <begin position="95"/>
        <end position="129"/>
    </location>
</feature>
<comment type="subcellular location">
    <subcellularLocation>
        <location evidence="1">Cytoplasm</location>
    </subcellularLocation>
</comment>
<dbReference type="GO" id="GO:0005737">
    <property type="term" value="C:cytoplasm"/>
    <property type="evidence" value="ECO:0007669"/>
    <property type="project" value="UniProtKB-SubCell"/>
</dbReference>
<dbReference type="InterPro" id="IPR020472">
    <property type="entry name" value="WD40_PAC1"/>
</dbReference>
<dbReference type="Proteomes" id="UP001164286">
    <property type="component" value="Unassembled WGS sequence"/>
</dbReference>
<evidence type="ECO:0000256" key="3">
    <source>
        <dbReference type="ARBA" id="ARBA00022574"/>
    </source>
</evidence>
<dbReference type="PANTHER" id="PTHR22842:SF3">
    <property type="entry name" value="WD REPEAT DOMAIN-CONTAINING PROTEIN 83"/>
    <property type="match status" value="1"/>
</dbReference>
<dbReference type="SMART" id="SM00320">
    <property type="entry name" value="WD40"/>
    <property type="match status" value="7"/>
</dbReference>
<dbReference type="CDD" id="cd00200">
    <property type="entry name" value="WD40"/>
    <property type="match status" value="1"/>
</dbReference>
<dbReference type="InterPro" id="IPR001680">
    <property type="entry name" value="WD40_rpt"/>
</dbReference>
<feature type="repeat" description="WD" evidence="6">
    <location>
        <begin position="275"/>
        <end position="309"/>
    </location>
</feature>
<dbReference type="PROSITE" id="PS00678">
    <property type="entry name" value="WD_REPEATS_1"/>
    <property type="match status" value="1"/>
</dbReference>
<keyword evidence="2" id="KW-0963">Cytoplasm</keyword>
<dbReference type="InterPro" id="IPR036322">
    <property type="entry name" value="WD40_repeat_dom_sf"/>
</dbReference>
<dbReference type="SUPFAM" id="SSF50978">
    <property type="entry name" value="WD40 repeat-like"/>
    <property type="match status" value="1"/>
</dbReference>
<keyword evidence="8" id="KW-1185">Reference proteome</keyword>
<keyword evidence="4" id="KW-0677">Repeat</keyword>
<dbReference type="InterPro" id="IPR015943">
    <property type="entry name" value="WD40/YVTN_repeat-like_dom_sf"/>
</dbReference>
<evidence type="ECO:0000256" key="4">
    <source>
        <dbReference type="ARBA" id="ARBA00022737"/>
    </source>
</evidence>
<proteinExistence type="inferred from homology"/>
<dbReference type="GO" id="GO:0000398">
    <property type="term" value="P:mRNA splicing, via spliceosome"/>
    <property type="evidence" value="ECO:0007669"/>
    <property type="project" value="TreeGrafter"/>
</dbReference>